<dbReference type="GeneID" id="72001479"/>
<dbReference type="InterPro" id="IPR051726">
    <property type="entry name" value="Chitin_Synth_Reg"/>
</dbReference>
<evidence type="ECO:0008006" key="5">
    <source>
        <dbReference type="Google" id="ProtNLM"/>
    </source>
</evidence>
<dbReference type="SUPFAM" id="SSF81901">
    <property type="entry name" value="HCP-like"/>
    <property type="match status" value="2"/>
</dbReference>
<dbReference type="Pfam" id="PF08238">
    <property type="entry name" value="Sel1"/>
    <property type="match status" value="4"/>
</dbReference>
<name>A0ABQ8KBD5_9APHY</name>
<proteinExistence type="predicted"/>
<dbReference type="InterPro" id="IPR011990">
    <property type="entry name" value="TPR-like_helical_dom_sf"/>
</dbReference>
<dbReference type="Proteomes" id="UP000814176">
    <property type="component" value="Unassembled WGS sequence"/>
</dbReference>
<feature type="region of interest" description="Disordered" evidence="2">
    <location>
        <begin position="531"/>
        <end position="662"/>
    </location>
</feature>
<protein>
    <recommendedName>
        <fullName evidence="5">HCP-like protein</fullName>
    </recommendedName>
</protein>
<sequence>MALAFENYASAPHAYDHYAASSSSQSYPTSTPDHHDLNQPAKTVTAKELLNDPSTTYLVTRLPTVATLSVQLNAVQEPSYDPAGQVAWCHEVLDLVQRTQRLQASTSSVNPGRPPSGTPARIAEPDLQRLIDVAVPMLLKLAGRKKATQNFVPGYISEAIYLCSTCEASGAFPQHVAHNPKHAFTQCEQAAKVGYHPAWLDLARDFEKFGDAVHARECYEHGAAHAVPGCLFRLGMAYLSGQLGLPRSSEEALPLLKQAAALSTVDTPHPAYVYALLLLNELPNLSIQPYLLASHIPPGSSPALEARRHLERAAYLAHAPAQTRLGEAFELADEAGGFPFDAVLSVQYYSLAAAQGDADAEMALSKWFLCGSEGVFERDEELAFKYAESAARRGLPSAMFAMGYYIEVGVGSVKDLPAAQKWYQMAAQQGNTDASDRLNALSRSKSLSRKEHEQLTETTLVRKRTQARMRSEANPRQTAQPMPPGSAAYPQYDPAAAPPMPAPMAAAPHRIPSLPPQAAYADAYPAVEVRPLAPRGRSPPQQQPGFPYLNGPSRIRESSLGPGAAPVRGASPVPPRGYPAAAPGSRGASPAPGPESHANHRRSQSAAPYPPATMNSQYPAQGSRNSARVQSGSLPVPQSQPASRAPSPGRPPMQATYRGAQTFQDMGISTAKVKEESCVIM</sequence>
<dbReference type="EMBL" id="JADCUA010000014">
    <property type="protein sequence ID" value="KAH9834830.1"/>
    <property type="molecule type" value="Genomic_DNA"/>
</dbReference>
<comment type="caution">
    <text evidence="3">The sequence shown here is derived from an EMBL/GenBank/DDBJ whole genome shotgun (WGS) entry which is preliminary data.</text>
</comment>
<organism evidence="3 4">
    <name type="scientific">Rhodofomes roseus</name>
    <dbReference type="NCBI Taxonomy" id="34475"/>
    <lineage>
        <taxon>Eukaryota</taxon>
        <taxon>Fungi</taxon>
        <taxon>Dikarya</taxon>
        <taxon>Basidiomycota</taxon>
        <taxon>Agaricomycotina</taxon>
        <taxon>Agaricomycetes</taxon>
        <taxon>Polyporales</taxon>
        <taxon>Rhodofomes</taxon>
    </lineage>
</organism>
<reference evidence="3 4" key="1">
    <citation type="journal article" date="2021" name="Environ. Microbiol.">
        <title>Gene family expansions and transcriptome signatures uncover fungal adaptations to wood decay.</title>
        <authorList>
            <person name="Hage H."/>
            <person name="Miyauchi S."/>
            <person name="Viragh M."/>
            <person name="Drula E."/>
            <person name="Min B."/>
            <person name="Chaduli D."/>
            <person name="Navarro D."/>
            <person name="Favel A."/>
            <person name="Norest M."/>
            <person name="Lesage-Meessen L."/>
            <person name="Balint B."/>
            <person name="Merenyi Z."/>
            <person name="de Eugenio L."/>
            <person name="Morin E."/>
            <person name="Martinez A.T."/>
            <person name="Baldrian P."/>
            <person name="Stursova M."/>
            <person name="Martinez M.J."/>
            <person name="Novotny C."/>
            <person name="Magnuson J.K."/>
            <person name="Spatafora J.W."/>
            <person name="Maurice S."/>
            <person name="Pangilinan J."/>
            <person name="Andreopoulos W."/>
            <person name="LaButti K."/>
            <person name="Hundley H."/>
            <person name="Na H."/>
            <person name="Kuo A."/>
            <person name="Barry K."/>
            <person name="Lipzen A."/>
            <person name="Henrissat B."/>
            <person name="Riley R."/>
            <person name="Ahrendt S."/>
            <person name="Nagy L.G."/>
            <person name="Grigoriev I.V."/>
            <person name="Martin F."/>
            <person name="Rosso M.N."/>
        </authorList>
    </citation>
    <scope>NUCLEOTIDE SEQUENCE [LARGE SCALE GENOMIC DNA]</scope>
    <source>
        <strain evidence="3 4">CIRM-BRFM 1785</strain>
    </source>
</reference>
<feature type="compositionally biased region" description="Low complexity" evidence="2">
    <location>
        <begin position="578"/>
        <end position="590"/>
    </location>
</feature>
<dbReference type="PANTHER" id="PTHR46430">
    <property type="entry name" value="PROTEIN SKT5-RELATED"/>
    <property type="match status" value="1"/>
</dbReference>
<dbReference type="InterPro" id="IPR006597">
    <property type="entry name" value="Sel1-like"/>
</dbReference>
<keyword evidence="4" id="KW-1185">Reference proteome</keyword>
<feature type="compositionally biased region" description="Polar residues" evidence="2">
    <location>
        <begin position="613"/>
        <end position="633"/>
    </location>
</feature>
<feature type="compositionally biased region" description="Low complexity" evidence="2">
    <location>
        <begin position="635"/>
        <end position="647"/>
    </location>
</feature>
<evidence type="ECO:0000313" key="3">
    <source>
        <dbReference type="EMBL" id="KAH9834830.1"/>
    </source>
</evidence>
<feature type="region of interest" description="Disordered" evidence="2">
    <location>
        <begin position="443"/>
        <end position="495"/>
    </location>
</feature>
<dbReference type="RefSeq" id="XP_047777316.1">
    <property type="nucleotide sequence ID" value="XM_047920747.1"/>
</dbReference>
<accession>A0ABQ8KBD5</accession>
<dbReference type="Gene3D" id="1.25.40.10">
    <property type="entry name" value="Tetratricopeptide repeat domain"/>
    <property type="match status" value="2"/>
</dbReference>
<dbReference type="PANTHER" id="PTHR46430:SF2">
    <property type="entry name" value="CHITIN SYNTHASE REGULATORY FACTOR 4"/>
    <property type="match status" value="1"/>
</dbReference>
<evidence type="ECO:0000313" key="4">
    <source>
        <dbReference type="Proteomes" id="UP000814176"/>
    </source>
</evidence>
<gene>
    <name evidence="3" type="ORF">C8Q71DRAFT_710537</name>
</gene>
<evidence type="ECO:0000256" key="2">
    <source>
        <dbReference type="SAM" id="MobiDB-lite"/>
    </source>
</evidence>
<evidence type="ECO:0000256" key="1">
    <source>
        <dbReference type="ARBA" id="ARBA00022737"/>
    </source>
</evidence>
<dbReference type="SMART" id="SM00671">
    <property type="entry name" value="SEL1"/>
    <property type="match status" value="4"/>
</dbReference>
<keyword evidence="1" id="KW-0677">Repeat</keyword>